<name>A0AAN9XH90_PSOTE</name>
<reference evidence="1 2" key="1">
    <citation type="submission" date="2024-01" db="EMBL/GenBank/DDBJ databases">
        <title>The genomes of 5 underutilized Papilionoideae crops provide insights into root nodulation and disease resistanc.</title>
        <authorList>
            <person name="Jiang F."/>
        </authorList>
    </citation>
    <scope>NUCLEOTIDE SEQUENCE [LARGE SCALE GENOMIC DNA]</scope>
    <source>
        <strain evidence="1">DUOXIRENSHENG_FW03</strain>
        <tissue evidence="1">Leaves</tissue>
    </source>
</reference>
<dbReference type="AlphaFoldDB" id="A0AAN9XH90"/>
<dbReference type="Proteomes" id="UP001386955">
    <property type="component" value="Unassembled WGS sequence"/>
</dbReference>
<dbReference type="EMBL" id="JAYMYS010000005">
    <property type="protein sequence ID" value="KAK7392542.1"/>
    <property type="molecule type" value="Genomic_DNA"/>
</dbReference>
<organism evidence="1 2">
    <name type="scientific">Psophocarpus tetragonolobus</name>
    <name type="common">Winged bean</name>
    <name type="synonym">Dolichos tetragonolobus</name>
    <dbReference type="NCBI Taxonomy" id="3891"/>
    <lineage>
        <taxon>Eukaryota</taxon>
        <taxon>Viridiplantae</taxon>
        <taxon>Streptophyta</taxon>
        <taxon>Embryophyta</taxon>
        <taxon>Tracheophyta</taxon>
        <taxon>Spermatophyta</taxon>
        <taxon>Magnoliopsida</taxon>
        <taxon>eudicotyledons</taxon>
        <taxon>Gunneridae</taxon>
        <taxon>Pentapetalae</taxon>
        <taxon>rosids</taxon>
        <taxon>fabids</taxon>
        <taxon>Fabales</taxon>
        <taxon>Fabaceae</taxon>
        <taxon>Papilionoideae</taxon>
        <taxon>50 kb inversion clade</taxon>
        <taxon>NPAAA clade</taxon>
        <taxon>indigoferoid/millettioid clade</taxon>
        <taxon>Phaseoleae</taxon>
        <taxon>Psophocarpus</taxon>
    </lineage>
</organism>
<keyword evidence="2" id="KW-1185">Reference proteome</keyword>
<protein>
    <submittedName>
        <fullName evidence="1">Uncharacterized protein</fullName>
    </submittedName>
</protein>
<sequence length="71" mass="8271">MIDETMVQKKCSRIRLGQIEESGCSLFGVLIKLVVIEGNEKCIFHLYTLCLLKHDLLIINFYFKLYIAFVD</sequence>
<comment type="caution">
    <text evidence="1">The sequence shown here is derived from an EMBL/GenBank/DDBJ whole genome shotgun (WGS) entry which is preliminary data.</text>
</comment>
<evidence type="ECO:0000313" key="1">
    <source>
        <dbReference type="EMBL" id="KAK7392542.1"/>
    </source>
</evidence>
<proteinExistence type="predicted"/>
<evidence type="ECO:0000313" key="2">
    <source>
        <dbReference type="Proteomes" id="UP001386955"/>
    </source>
</evidence>
<gene>
    <name evidence="1" type="ORF">VNO78_20985</name>
</gene>
<accession>A0AAN9XH90</accession>